<organism evidence="6 7">
    <name type="scientific">Pseudonocardia xishanensis</name>
    <dbReference type="NCBI Taxonomy" id="630995"/>
    <lineage>
        <taxon>Bacteria</taxon>
        <taxon>Bacillati</taxon>
        <taxon>Actinomycetota</taxon>
        <taxon>Actinomycetes</taxon>
        <taxon>Pseudonocardiales</taxon>
        <taxon>Pseudonocardiaceae</taxon>
        <taxon>Pseudonocardia</taxon>
    </lineage>
</organism>
<dbReference type="PROSITE" id="PS51257">
    <property type="entry name" value="PROKAR_LIPOPROTEIN"/>
    <property type="match status" value="1"/>
</dbReference>
<dbReference type="Pfam" id="PF13407">
    <property type="entry name" value="Peripla_BP_4"/>
    <property type="match status" value="1"/>
</dbReference>
<dbReference type="Gene3D" id="3.40.50.2300">
    <property type="match status" value="2"/>
</dbReference>
<feature type="chain" id="PRO_5047203675" evidence="4">
    <location>
        <begin position="27"/>
        <end position="342"/>
    </location>
</feature>
<gene>
    <name evidence="6" type="ORF">GCM10023175_60550</name>
</gene>
<keyword evidence="7" id="KW-1185">Reference proteome</keyword>
<dbReference type="PANTHER" id="PTHR46847">
    <property type="entry name" value="D-ALLOSE-BINDING PERIPLASMIC PROTEIN-RELATED"/>
    <property type="match status" value="1"/>
</dbReference>
<proteinExistence type="inferred from homology"/>
<evidence type="ECO:0000259" key="5">
    <source>
        <dbReference type="Pfam" id="PF13407"/>
    </source>
</evidence>
<feature type="signal peptide" evidence="4">
    <location>
        <begin position="1"/>
        <end position="26"/>
    </location>
</feature>
<dbReference type="Proteomes" id="UP001501598">
    <property type="component" value="Unassembled WGS sequence"/>
</dbReference>
<evidence type="ECO:0000313" key="7">
    <source>
        <dbReference type="Proteomes" id="UP001501598"/>
    </source>
</evidence>
<keyword evidence="3 4" id="KW-0732">Signal</keyword>
<accession>A0ABP8S1K7</accession>
<evidence type="ECO:0000256" key="2">
    <source>
        <dbReference type="ARBA" id="ARBA00007639"/>
    </source>
</evidence>
<sequence>MKLRSPALVAGLLCAALAGCSTPADRAATTAGAAQPTASVSSVADLRIAFFTTSGNDYVAAGITSAEETARELGVSLDVFDNGFDTGRQIDQVQTALASGKYNAFVVEPLDGRLLCGPIRDQALAQGILVSVTNGPLCGRDAENGDGTREPGTITYVGGQTPAFWEQWLAAMTAAHPDGATIGLVAGPDIMANTTNFYAAADELDPAKYRVVARTATDYTTAQAFQATQSMLAANPEIDVVMSAYSGMTQGVLEALGIRAGSVSVYDVGASGWATQAVRDGRLAMTAALLPASEARYGITAIVDTVEGRPVPAHVDLNALDVLPANQPFITRDNVDAFRPQY</sequence>
<reference evidence="7" key="1">
    <citation type="journal article" date="2019" name="Int. J. Syst. Evol. Microbiol.">
        <title>The Global Catalogue of Microorganisms (GCM) 10K type strain sequencing project: providing services to taxonomists for standard genome sequencing and annotation.</title>
        <authorList>
            <consortium name="The Broad Institute Genomics Platform"/>
            <consortium name="The Broad Institute Genome Sequencing Center for Infectious Disease"/>
            <person name="Wu L."/>
            <person name="Ma J."/>
        </authorList>
    </citation>
    <scope>NUCLEOTIDE SEQUENCE [LARGE SCALE GENOMIC DNA]</scope>
    <source>
        <strain evidence="7">JCM 17906</strain>
    </source>
</reference>
<dbReference type="SUPFAM" id="SSF53822">
    <property type="entry name" value="Periplasmic binding protein-like I"/>
    <property type="match status" value="1"/>
</dbReference>
<dbReference type="InterPro" id="IPR025997">
    <property type="entry name" value="SBP_2_dom"/>
</dbReference>
<dbReference type="EMBL" id="BAABGT010000099">
    <property type="protein sequence ID" value="GAA4557017.1"/>
    <property type="molecule type" value="Genomic_DNA"/>
</dbReference>
<comment type="similarity">
    <text evidence="2">Belongs to the bacterial solute-binding protein 2 family.</text>
</comment>
<evidence type="ECO:0000256" key="1">
    <source>
        <dbReference type="ARBA" id="ARBA00004196"/>
    </source>
</evidence>
<evidence type="ECO:0000313" key="6">
    <source>
        <dbReference type="EMBL" id="GAA4557017.1"/>
    </source>
</evidence>
<comment type="caution">
    <text evidence="6">The sequence shown here is derived from an EMBL/GenBank/DDBJ whole genome shotgun (WGS) entry which is preliminary data.</text>
</comment>
<name>A0ABP8S1K7_9PSEU</name>
<dbReference type="RefSeq" id="WP_345426124.1">
    <property type="nucleotide sequence ID" value="NZ_BAABGT010000099.1"/>
</dbReference>
<evidence type="ECO:0000256" key="4">
    <source>
        <dbReference type="SAM" id="SignalP"/>
    </source>
</evidence>
<dbReference type="InterPro" id="IPR028082">
    <property type="entry name" value="Peripla_BP_I"/>
</dbReference>
<feature type="domain" description="Periplasmic binding protein" evidence="5">
    <location>
        <begin position="52"/>
        <end position="309"/>
    </location>
</feature>
<dbReference type="PANTHER" id="PTHR46847:SF1">
    <property type="entry name" value="D-ALLOSE-BINDING PERIPLASMIC PROTEIN-RELATED"/>
    <property type="match status" value="1"/>
</dbReference>
<protein>
    <submittedName>
        <fullName evidence="6">Substrate-binding domain-containing protein</fullName>
    </submittedName>
</protein>
<dbReference type="CDD" id="cd01536">
    <property type="entry name" value="PBP1_ABC_sugar_binding-like"/>
    <property type="match status" value="1"/>
</dbReference>
<evidence type="ECO:0000256" key="3">
    <source>
        <dbReference type="ARBA" id="ARBA00022729"/>
    </source>
</evidence>
<comment type="subcellular location">
    <subcellularLocation>
        <location evidence="1">Cell envelope</location>
    </subcellularLocation>
</comment>